<reference evidence="1" key="2">
    <citation type="submission" date="2021-04" db="EMBL/GenBank/DDBJ databases">
        <authorList>
            <person name="Gilroy R."/>
        </authorList>
    </citation>
    <scope>NUCLEOTIDE SEQUENCE</scope>
    <source>
        <strain evidence="1">ChiHjej13B12-752</strain>
    </source>
</reference>
<dbReference type="EMBL" id="DXHR01000028">
    <property type="protein sequence ID" value="HIW13185.1"/>
    <property type="molecule type" value="Genomic_DNA"/>
</dbReference>
<sequence length="38" mass="4627">MSNDLKEYFVKMFQFRGRATRREYWVPDIVLGLFGSRL</sequence>
<comment type="caution">
    <text evidence="1">The sequence shown here is derived from an EMBL/GenBank/DDBJ whole genome shotgun (WGS) entry which is preliminary data.</text>
</comment>
<proteinExistence type="predicted"/>
<evidence type="ECO:0000313" key="1">
    <source>
        <dbReference type="EMBL" id="HIW13185.1"/>
    </source>
</evidence>
<gene>
    <name evidence="1" type="ORF">H9891_08565</name>
</gene>
<dbReference type="AlphaFoldDB" id="A0A9D1QJ80"/>
<name>A0A9D1QJ80_9STAP</name>
<reference evidence="1" key="1">
    <citation type="journal article" date="2021" name="PeerJ">
        <title>Extensive microbial diversity within the chicken gut microbiome revealed by metagenomics and culture.</title>
        <authorList>
            <person name="Gilroy R."/>
            <person name="Ravi A."/>
            <person name="Getino M."/>
            <person name="Pursley I."/>
            <person name="Horton D.L."/>
            <person name="Alikhan N.F."/>
            <person name="Baker D."/>
            <person name="Gharbi K."/>
            <person name="Hall N."/>
            <person name="Watson M."/>
            <person name="Adriaenssens E.M."/>
            <person name="Foster-Nyarko E."/>
            <person name="Jarju S."/>
            <person name="Secka A."/>
            <person name="Antonio M."/>
            <person name="Oren A."/>
            <person name="Chaudhuri R.R."/>
            <person name="La Ragione R."/>
            <person name="Hildebrand F."/>
            <person name="Pallen M.J."/>
        </authorList>
    </citation>
    <scope>NUCLEOTIDE SEQUENCE</scope>
    <source>
        <strain evidence="1">ChiHjej13B12-752</strain>
    </source>
</reference>
<protein>
    <submittedName>
        <fullName evidence="1">DUF805 domain-containing protein</fullName>
    </submittedName>
</protein>
<organism evidence="1 2">
    <name type="scientific">Candidatus Salinicoccus stercoripullorum</name>
    <dbReference type="NCBI Taxonomy" id="2838756"/>
    <lineage>
        <taxon>Bacteria</taxon>
        <taxon>Bacillati</taxon>
        <taxon>Bacillota</taxon>
        <taxon>Bacilli</taxon>
        <taxon>Bacillales</taxon>
        <taxon>Staphylococcaceae</taxon>
        <taxon>Salinicoccus</taxon>
    </lineage>
</organism>
<accession>A0A9D1QJ80</accession>
<evidence type="ECO:0000313" key="2">
    <source>
        <dbReference type="Proteomes" id="UP000823989"/>
    </source>
</evidence>
<dbReference type="Proteomes" id="UP000823989">
    <property type="component" value="Unassembled WGS sequence"/>
</dbReference>